<dbReference type="Proteomes" id="UP000249646">
    <property type="component" value="Unassembled WGS sequence"/>
</dbReference>
<dbReference type="SUPFAM" id="SSF88723">
    <property type="entry name" value="PIN domain-like"/>
    <property type="match status" value="1"/>
</dbReference>
<keyword evidence="2" id="KW-0378">Hydrolase</keyword>
<dbReference type="InterPro" id="IPR036279">
    <property type="entry name" value="5-3_exonuclease_C_sf"/>
</dbReference>
<evidence type="ECO:0000256" key="3">
    <source>
        <dbReference type="ARBA" id="ARBA00023125"/>
    </source>
</evidence>
<dbReference type="Gene3D" id="1.10.150.20">
    <property type="entry name" value="5' to 3' exonuclease, C-terminal subdomain"/>
    <property type="match status" value="1"/>
</dbReference>
<dbReference type="GO" id="GO:0003677">
    <property type="term" value="F:DNA binding"/>
    <property type="evidence" value="ECO:0007669"/>
    <property type="project" value="UniProtKB-KW"/>
</dbReference>
<dbReference type="SMART" id="SM00279">
    <property type="entry name" value="HhH2"/>
    <property type="match status" value="1"/>
</dbReference>
<proteinExistence type="predicted"/>
<dbReference type="Pfam" id="PF01367">
    <property type="entry name" value="5_3_exonuc"/>
    <property type="match status" value="1"/>
</dbReference>
<keyword evidence="1" id="KW-0540">Nuclease</keyword>
<dbReference type="AlphaFoldDB" id="A0A2W7GTH6"/>
<dbReference type="CDD" id="cd09859">
    <property type="entry name" value="PIN_53EXO"/>
    <property type="match status" value="1"/>
</dbReference>
<dbReference type="RefSeq" id="WP_111518434.1">
    <property type="nucleotide sequence ID" value="NZ_QKUB01000003.1"/>
</dbReference>
<organism evidence="7 8">
    <name type="scientific">Metamycoplasma auris</name>
    <dbReference type="NCBI Taxonomy" id="51363"/>
    <lineage>
        <taxon>Bacteria</taxon>
        <taxon>Bacillati</taxon>
        <taxon>Mycoplasmatota</taxon>
        <taxon>Mycoplasmoidales</taxon>
        <taxon>Metamycoplasmataceae</taxon>
        <taxon>Metamycoplasma</taxon>
    </lineage>
</organism>
<dbReference type="InterPro" id="IPR008918">
    <property type="entry name" value="HhH2"/>
</dbReference>
<protein>
    <recommendedName>
        <fullName evidence="5">5'-3' exonuclease</fullName>
    </recommendedName>
</protein>
<feature type="domain" description="5'-3' exonuclease" evidence="6">
    <location>
        <begin position="3"/>
        <end position="262"/>
    </location>
</feature>
<dbReference type="SMART" id="SM00475">
    <property type="entry name" value="53EXOc"/>
    <property type="match status" value="1"/>
</dbReference>
<dbReference type="InterPro" id="IPR029060">
    <property type="entry name" value="PIN-like_dom_sf"/>
</dbReference>
<evidence type="ECO:0000256" key="1">
    <source>
        <dbReference type="ARBA" id="ARBA00022722"/>
    </source>
</evidence>
<dbReference type="InterPro" id="IPR020046">
    <property type="entry name" value="5-3_exonucl_a-hlix_arch_N"/>
</dbReference>
<evidence type="ECO:0000256" key="4">
    <source>
        <dbReference type="ARBA" id="ARBA00049957"/>
    </source>
</evidence>
<dbReference type="GO" id="GO:0008409">
    <property type="term" value="F:5'-3' exonuclease activity"/>
    <property type="evidence" value="ECO:0007669"/>
    <property type="project" value="InterPro"/>
</dbReference>
<evidence type="ECO:0000259" key="6">
    <source>
        <dbReference type="SMART" id="SM00475"/>
    </source>
</evidence>
<comment type="caution">
    <text evidence="7">The sequence shown here is derived from an EMBL/GenBank/DDBJ whole genome shotgun (WGS) entry which is preliminary data.</text>
</comment>
<evidence type="ECO:0000256" key="5">
    <source>
        <dbReference type="ARBA" id="ARBA00050026"/>
    </source>
</evidence>
<accession>A0A2W7GTH6</accession>
<dbReference type="GO" id="GO:0017108">
    <property type="term" value="F:5'-flap endonuclease activity"/>
    <property type="evidence" value="ECO:0007669"/>
    <property type="project" value="InterPro"/>
</dbReference>
<dbReference type="Pfam" id="PF02739">
    <property type="entry name" value="5_3_exonuc_N"/>
    <property type="match status" value="1"/>
</dbReference>
<dbReference type="GO" id="GO:0033567">
    <property type="term" value="P:DNA replication, Okazaki fragment processing"/>
    <property type="evidence" value="ECO:0007669"/>
    <property type="project" value="InterPro"/>
</dbReference>
<dbReference type="FunFam" id="1.10.150.20:FF:000003">
    <property type="entry name" value="DNA polymerase I"/>
    <property type="match status" value="1"/>
</dbReference>
<dbReference type="PANTHER" id="PTHR42646">
    <property type="entry name" value="FLAP ENDONUCLEASE XNI"/>
    <property type="match status" value="1"/>
</dbReference>
<reference evidence="7 8" key="1">
    <citation type="submission" date="2018-06" db="EMBL/GenBank/DDBJ databases">
        <title>Genomic Encyclopedia of Archaeal and Bacterial Type Strains, Phase II (KMG-II): from individual species to whole genera.</title>
        <authorList>
            <person name="Goeker M."/>
        </authorList>
    </citation>
    <scope>NUCLEOTIDE SEQUENCE [LARGE SCALE GENOMIC DNA]</scope>
    <source>
        <strain evidence="7 8">ATCC 51348</strain>
    </source>
</reference>
<evidence type="ECO:0000313" key="8">
    <source>
        <dbReference type="Proteomes" id="UP000249646"/>
    </source>
</evidence>
<evidence type="ECO:0000313" key="7">
    <source>
        <dbReference type="EMBL" id="PZW00599.1"/>
    </source>
</evidence>
<dbReference type="CDD" id="cd09898">
    <property type="entry name" value="H3TH_53EXO"/>
    <property type="match status" value="1"/>
</dbReference>
<dbReference type="OrthoDB" id="9806424at2"/>
<name>A0A2W7GTH6_9BACT</name>
<evidence type="ECO:0000256" key="2">
    <source>
        <dbReference type="ARBA" id="ARBA00022801"/>
    </source>
</evidence>
<dbReference type="PANTHER" id="PTHR42646:SF2">
    <property type="entry name" value="5'-3' EXONUCLEASE FAMILY PROTEIN"/>
    <property type="match status" value="1"/>
</dbReference>
<dbReference type="InterPro" id="IPR002421">
    <property type="entry name" value="5-3_exonuclease"/>
</dbReference>
<sequence>MNNKLLIIDGTYLAYRSYFALNKSNVLLVNESGFSTNEVVLFFKTLFNLINEYHPTHLFIAFDAKEKTFRHQMYDLYKANRSKMEPSFYLQLDLIKEILSALKIRNIEKSGYEADDIIAKVCNMYTSTSKLIFSADQDLNQLIDEKTSIIKKNKDSYFILNNLNFKDSYFIEPSQVIDYKAIIGDSSDNFMGIKGIGPKTASKLLSEYQNLDNIYANLDKIKDSWASKFIEYKEYAFRNKIIAKLVTDFDLENINEDTLALGNIELSDKAINLIDEYGLNSIKINVTKLLKNSAIK</sequence>
<dbReference type="EMBL" id="QKUB01000003">
    <property type="protein sequence ID" value="PZW00599.1"/>
    <property type="molecule type" value="Genomic_DNA"/>
</dbReference>
<dbReference type="SUPFAM" id="SSF47807">
    <property type="entry name" value="5' to 3' exonuclease, C-terminal subdomain"/>
    <property type="match status" value="1"/>
</dbReference>
<dbReference type="InterPro" id="IPR038969">
    <property type="entry name" value="FEN"/>
</dbReference>
<keyword evidence="3" id="KW-0238">DNA-binding</keyword>
<dbReference type="InterPro" id="IPR020045">
    <property type="entry name" value="DNA_polI_H3TH"/>
</dbReference>
<dbReference type="Gene3D" id="3.40.50.1010">
    <property type="entry name" value="5'-nuclease"/>
    <property type="match status" value="1"/>
</dbReference>
<keyword evidence="8" id="KW-1185">Reference proteome</keyword>
<gene>
    <name evidence="7" type="ORF">BCF89_10358</name>
</gene>
<comment type="function">
    <text evidence="4">5'-3' exonuclease acting preferentially on double-stranded DNA.</text>
</comment>